<evidence type="ECO:0000256" key="5">
    <source>
        <dbReference type="ARBA" id="ARBA00022448"/>
    </source>
</evidence>
<evidence type="ECO:0000256" key="4">
    <source>
        <dbReference type="ARBA" id="ARBA00016452"/>
    </source>
</evidence>
<sequence length="290" mass="30120">MPTLRRGLRAGNDTPRVNRFTVAQTDIPRVEEKGLHSSLHGTSNSSSQSSETNQQVLAVPLREHNGGLMTAVKATLMRDLTLMLRRRGEVLNPLVFFALVITLFPIAISPDPELLAVIAPGLLWVAALLAALLSLDSLFRSDYDDGSLEQLLLAPQPLVALSLAKVAVHWLLTGLPLALMAPILGIMLALPAGSYAVLALSLALGTASLSLIGAIGSALTVGLARGGVLLSLLVLPLYIPVLIFGAGAVQAAILGDGVSAHLAILGALLAASLMLAPWAIAASLRISING</sequence>
<dbReference type="Pfam" id="PF03379">
    <property type="entry name" value="CcmB"/>
    <property type="match status" value="1"/>
</dbReference>
<keyword evidence="9" id="KW-0201">Cytochrome c-type biogenesis</keyword>
<dbReference type="EMBL" id="AP019416">
    <property type="protein sequence ID" value="BBI48697.1"/>
    <property type="molecule type" value="Genomic_DNA"/>
</dbReference>
<dbReference type="NCBIfam" id="TIGR01190">
    <property type="entry name" value="ccmB"/>
    <property type="match status" value="1"/>
</dbReference>
<evidence type="ECO:0000313" key="15">
    <source>
        <dbReference type="EMBL" id="BBI48697.1"/>
    </source>
</evidence>
<evidence type="ECO:0000313" key="16">
    <source>
        <dbReference type="Proteomes" id="UP000289555"/>
    </source>
</evidence>
<protein>
    <recommendedName>
        <fullName evidence="4">Heme exporter protein B</fullName>
    </recommendedName>
    <alternativeName>
        <fullName evidence="12">Cytochrome c-type biogenesis protein CcmB</fullName>
    </alternativeName>
</protein>
<keyword evidence="5" id="KW-0813">Transport</keyword>
<feature type="transmembrane region" description="Helical" evidence="14">
    <location>
        <begin position="260"/>
        <end position="284"/>
    </location>
</feature>
<evidence type="ECO:0000256" key="1">
    <source>
        <dbReference type="ARBA" id="ARBA00002442"/>
    </source>
</evidence>
<organism evidence="15 16">
    <name type="scientific">Vreelandella olivaria</name>
    <dbReference type="NCBI Taxonomy" id="390919"/>
    <lineage>
        <taxon>Bacteria</taxon>
        <taxon>Pseudomonadati</taxon>
        <taxon>Pseudomonadota</taxon>
        <taxon>Gammaproteobacteria</taxon>
        <taxon>Oceanospirillales</taxon>
        <taxon>Halomonadaceae</taxon>
        <taxon>Vreelandella</taxon>
    </lineage>
</organism>
<evidence type="ECO:0000256" key="6">
    <source>
        <dbReference type="ARBA" id="ARBA00022475"/>
    </source>
</evidence>
<evidence type="ECO:0000256" key="2">
    <source>
        <dbReference type="ARBA" id="ARBA00004429"/>
    </source>
</evidence>
<dbReference type="PRINTS" id="PR01414">
    <property type="entry name" value="CCMBBIOGNSIS"/>
</dbReference>
<keyword evidence="11 14" id="KW-0472">Membrane</keyword>
<keyword evidence="7" id="KW-0997">Cell inner membrane</keyword>
<evidence type="ECO:0000256" key="10">
    <source>
        <dbReference type="ARBA" id="ARBA00022989"/>
    </source>
</evidence>
<keyword evidence="6" id="KW-1003">Cell membrane</keyword>
<gene>
    <name evidence="15" type="ORF">HORIV_11180</name>
</gene>
<feature type="compositionally biased region" description="Low complexity" evidence="13">
    <location>
        <begin position="36"/>
        <end position="54"/>
    </location>
</feature>
<dbReference type="PANTHER" id="PTHR30070:SF1">
    <property type="entry name" value="CYTOCHROME C BIOGENESIS B-RELATED"/>
    <property type="match status" value="1"/>
</dbReference>
<dbReference type="Proteomes" id="UP000289555">
    <property type="component" value="Chromosome"/>
</dbReference>
<comment type="function">
    <text evidence="1">Required for the export of heme to the periplasm for the biogenesis of c-type cytochromes.</text>
</comment>
<evidence type="ECO:0000256" key="13">
    <source>
        <dbReference type="SAM" id="MobiDB-lite"/>
    </source>
</evidence>
<evidence type="ECO:0000256" key="12">
    <source>
        <dbReference type="ARBA" id="ARBA00032939"/>
    </source>
</evidence>
<dbReference type="InterPro" id="IPR026031">
    <property type="entry name" value="Cyt_c_CcmB_bac"/>
</dbReference>
<feature type="region of interest" description="Disordered" evidence="13">
    <location>
        <begin position="33"/>
        <end position="54"/>
    </location>
</feature>
<keyword evidence="16" id="KW-1185">Reference proteome</keyword>
<keyword evidence="8 14" id="KW-0812">Transmembrane</keyword>
<evidence type="ECO:0000256" key="11">
    <source>
        <dbReference type="ARBA" id="ARBA00023136"/>
    </source>
</evidence>
<feature type="transmembrane region" description="Helical" evidence="14">
    <location>
        <begin position="170"/>
        <end position="190"/>
    </location>
</feature>
<proteinExistence type="inferred from homology"/>
<feature type="transmembrane region" description="Helical" evidence="14">
    <location>
        <begin position="90"/>
        <end position="108"/>
    </location>
</feature>
<feature type="transmembrane region" description="Helical" evidence="14">
    <location>
        <begin position="114"/>
        <end position="135"/>
    </location>
</feature>
<dbReference type="PANTHER" id="PTHR30070">
    <property type="entry name" value="HEME EXPORTER PROTEIN B"/>
    <property type="match status" value="1"/>
</dbReference>
<comment type="similarity">
    <text evidence="3">Belongs to the CcmB/CycW/HelB family.</text>
</comment>
<dbReference type="InterPro" id="IPR003544">
    <property type="entry name" value="Cyt_c_biogenesis_CcmB"/>
</dbReference>
<reference evidence="16" key="1">
    <citation type="journal article" date="2019" name="Microbiol. Resour. Announc.">
        <title>Complete Genome Sequence of Halomonas olivaria, a Moderately Halophilic Bacterium Isolated from Olive Processing Effluents, Obtained by Nanopore Sequencing.</title>
        <authorList>
            <person name="Nagata S."/>
            <person name="Ii K.M."/>
            <person name="Tsukimi T."/>
            <person name="Miura M.C."/>
            <person name="Galipon J."/>
            <person name="Arakawa K."/>
        </authorList>
    </citation>
    <scope>NUCLEOTIDE SEQUENCE [LARGE SCALE GENOMIC DNA]</scope>
    <source>
        <strain evidence="16">TYRC17</strain>
    </source>
</reference>
<feature type="transmembrane region" description="Helical" evidence="14">
    <location>
        <begin position="196"/>
        <end position="221"/>
    </location>
</feature>
<evidence type="ECO:0000256" key="3">
    <source>
        <dbReference type="ARBA" id="ARBA00010544"/>
    </source>
</evidence>
<keyword evidence="10 14" id="KW-1133">Transmembrane helix</keyword>
<evidence type="ECO:0000256" key="7">
    <source>
        <dbReference type="ARBA" id="ARBA00022519"/>
    </source>
</evidence>
<feature type="transmembrane region" description="Helical" evidence="14">
    <location>
        <begin position="228"/>
        <end position="254"/>
    </location>
</feature>
<name>A0ABM8HK73_9GAMM</name>
<accession>A0ABM8HK73</accession>
<evidence type="ECO:0000256" key="14">
    <source>
        <dbReference type="SAM" id="Phobius"/>
    </source>
</evidence>
<comment type="subcellular location">
    <subcellularLocation>
        <location evidence="2">Cell inner membrane</location>
        <topology evidence="2">Multi-pass membrane protein</topology>
    </subcellularLocation>
</comment>
<evidence type="ECO:0000256" key="9">
    <source>
        <dbReference type="ARBA" id="ARBA00022748"/>
    </source>
</evidence>
<evidence type="ECO:0000256" key="8">
    <source>
        <dbReference type="ARBA" id="ARBA00022692"/>
    </source>
</evidence>